<evidence type="ECO:0000313" key="3">
    <source>
        <dbReference type="Proteomes" id="UP000565455"/>
    </source>
</evidence>
<keyword evidence="2" id="KW-0547">Nucleotide-binding</keyword>
<keyword evidence="1" id="KW-0732">Signal</keyword>
<organism evidence="2 3">
    <name type="scientific">Methylobacterium fujisawaense</name>
    <dbReference type="NCBI Taxonomy" id="107400"/>
    <lineage>
        <taxon>Bacteria</taxon>
        <taxon>Pseudomonadati</taxon>
        <taxon>Pseudomonadota</taxon>
        <taxon>Alphaproteobacteria</taxon>
        <taxon>Hyphomicrobiales</taxon>
        <taxon>Methylobacteriaceae</taxon>
        <taxon>Methylobacterium</taxon>
    </lineage>
</organism>
<comment type="caution">
    <text evidence="2">The sequence shown here is derived from an EMBL/GenBank/DDBJ whole genome shotgun (WGS) entry which is preliminary data.</text>
</comment>
<dbReference type="EMBL" id="JACJIM010000001">
    <property type="protein sequence ID" value="MBA9061325.1"/>
    <property type="molecule type" value="Genomic_DNA"/>
</dbReference>
<dbReference type="NCBIfam" id="NF047412">
    <property type="entry name" value="sig_GCG_CRPN_rpt"/>
    <property type="match status" value="1"/>
</dbReference>
<gene>
    <name evidence="2" type="ORF">GGQ91_000686</name>
</gene>
<evidence type="ECO:0000256" key="1">
    <source>
        <dbReference type="SAM" id="SignalP"/>
    </source>
</evidence>
<dbReference type="Proteomes" id="UP000565455">
    <property type="component" value="Unassembled WGS sequence"/>
</dbReference>
<keyword evidence="2" id="KW-0378">Hydrolase</keyword>
<evidence type="ECO:0000313" key="2">
    <source>
        <dbReference type="EMBL" id="MBA9061325.1"/>
    </source>
</evidence>
<proteinExistence type="predicted"/>
<feature type="chain" id="PRO_5047129894" evidence="1">
    <location>
        <begin position="27"/>
        <end position="117"/>
    </location>
</feature>
<keyword evidence="2" id="KW-0347">Helicase</keyword>
<keyword evidence="3" id="KW-1185">Reference proteome</keyword>
<accession>A0ABR6D5D9</accession>
<dbReference type="GO" id="GO:0003724">
    <property type="term" value="F:RNA helicase activity"/>
    <property type="evidence" value="ECO:0007669"/>
    <property type="project" value="UniProtKB-EC"/>
</dbReference>
<feature type="signal peptide" evidence="1">
    <location>
        <begin position="1"/>
        <end position="26"/>
    </location>
</feature>
<name>A0ABR6D5D9_9HYPH</name>
<keyword evidence="2" id="KW-0067">ATP-binding</keyword>
<protein>
    <submittedName>
        <fullName evidence="2">ATP-dependent RNA helicase A</fullName>
        <ecNumber evidence="2">3.6.4.13</ecNumber>
    </submittedName>
</protein>
<reference evidence="2 3" key="1">
    <citation type="submission" date="2020-08" db="EMBL/GenBank/DDBJ databases">
        <title>Genomic Encyclopedia of Type Strains, Phase IV (KMG-IV): sequencing the most valuable type-strain genomes for metagenomic binning, comparative biology and taxonomic classification.</title>
        <authorList>
            <person name="Goeker M."/>
        </authorList>
    </citation>
    <scope>NUCLEOTIDE SEQUENCE [LARGE SCALE GENOMIC DNA]</scope>
    <source>
        <strain evidence="2 3">DSM 5686</strain>
    </source>
</reference>
<dbReference type="GO" id="GO:0016787">
    <property type="term" value="F:hydrolase activity"/>
    <property type="evidence" value="ECO:0007669"/>
    <property type="project" value="UniProtKB-KW"/>
</dbReference>
<dbReference type="InterPro" id="IPR058110">
    <property type="entry name" value="GCG_CRPN_dom"/>
</dbReference>
<dbReference type="GeneID" id="96602456"/>
<dbReference type="EC" id="3.6.4.13" evidence="2"/>
<dbReference type="RefSeq" id="WP_236961854.1">
    <property type="nucleotide sequence ID" value="NZ_CP155000.1"/>
</dbReference>
<sequence length="117" mass="11863">MKATRTISLAALTLAAMLGLPPIGSGGLGIAAAQAAGGCGPGFHRGPYGACRPNVSGAPGYYGPRGGGVYGYRGGARYGYRGGAVYRGARVYRGGRVYGGRAVYGRRVGGFRGGFRR</sequence>